<dbReference type="InParanoid" id="A0A2K3E1U0"/>
<dbReference type="InterPro" id="IPR039606">
    <property type="entry name" value="Phytol/farnesol_kinase"/>
</dbReference>
<dbReference type="GO" id="GO:0009507">
    <property type="term" value="C:chloroplast"/>
    <property type="evidence" value="ECO:0007669"/>
    <property type="project" value="UniProtKB-SubCell"/>
</dbReference>
<feature type="domain" description="MYND-type" evidence="19">
    <location>
        <begin position="1394"/>
        <end position="1439"/>
    </location>
</feature>
<keyword evidence="7" id="KW-0479">Metal-binding</keyword>
<evidence type="ECO:0000256" key="11">
    <source>
        <dbReference type="ARBA" id="ARBA00022946"/>
    </source>
</evidence>
<evidence type="ECO:0000256" key="9">
    <source>
        <dbReference type="ARBA" id="ARBA00022777"/>
    </source>
</evidence>
<feature type="compositionally biased region" description="Gly residues" evidence="18">
    <location>
        <begin position="257"/>
        <end position="267"/>
    </location>
</feature>
<keyword evidence="10" id="KW-0862">Zinc</keyword>
<evidence type="ECO:0000256" key="12">
    <source>
        <dbReference type="ARBA" id="ARBA00022989"/>
    </source>
</evidence>
<dbReference type="KEGG" id="cre:CHLRE_02g095124v5"/>
<evidence type="ECO:0000256" key="2">
    <source>
        <dbReference type="ARBA" id="ARBA00010794"/>
    </source>
</evidence>
<dbReference type="PANTHER" id="PTHR32523:SF8">
    <property type="entry name" value="DOLICHOL KINASE"/>
    <property type="match status" value="1"/>
</dbReference>
<feature type="compositionally biased region" description="Low complexity" evidence="18">
    <location>
        <begin position="124"/>
        <end position="138"/>
    </location>
</feature>
<evidence type="ECO:0000256" key="8">
    <source>
        <dbReference type="ARBA" id="ARBA00022771"/>
    </source>
</evidence>
<feature type="region of interest" description="Disordered" evidence="18">
    <location>
        <begin position="507"/>
        <end position="538"/>
    </location>
</feature>
<dbReference type="EC" id="2.7.1.182" evidence="15"/>
<reference evidence="20 21" key="1">
    <citation type="journal article" date="2007" name="Science">
        <title>The Chlamydomonas genome reveals the evolution of key animal and plant functions.</title>
        <authorList>
            <person name="Merchant S.S."/>
            <person name="Prochnik S.E."/>
            <person name="Vallon O."/>
            <person name="Harris E.H."/>
            <person name="Karpowicz S.J."/>
            <person name="Witman G.B."/>
            <person name="Terry A."/>
            <person name="Salamov A."/>
            <person name="Fritz-Laylin L.K."/>
            <person name="Marechal-Drouard L."/>
            <person name="Marshall W.F."/>
            <person name="Qu L.H."/>
            <person name="Nelson D.R."/>
            <person name="Sanderfoot A.A."/>
            <person name="Spalding M.H."/>
            <person name="Kapitonov V.V."/>
            <person name="Ren Q."/>
            <person name="Ferris P."/>
            <person name="Lindquist E."/>
            <person name="Shapiro H."/>
            <person name="Lucas S.M."/>
            <person name="Grimwood J."/>
            <person name="Schmutz J."/>
            <person name="Cardol P."/>
            <person name="Cerutti H."/>
            <person name="Chanfreau G."/>
            <person name="Chen C.L."/>
            <person name="Cognat V."/>
            <person name="Croft M.T."/>
            <person name="Dent R."/>
            <person name="Dutcher S."/>
            <person name="Fernandez E."/>
            <person name="Fukuzawa H."/>
            <person name="Gonzalez-Ballester D."/>
            <person name="Gonzalez-Halphen D."/>
            <person name="Hallmann A."/>
            <person name="Hanikenne M."/>
            <person name="Hippler M."/>
            <person name="Inwood W."/>
            <person name="Jabbari K."/>
            <person name="Kalanon M."/>
            <person name="Kuras R."/>
            <person name="Lefebvre P.A."/>
            <person name="Lemaire S.D."/>
            <person name="Lobanov A.V."/>
            <person name="Lohr M."/>
            <person name="Manuell A."/>
            <person name="Meier I."/>
            <person name="Mets L."/>
            <person name="Mittag M."/>
            <person name="Mittelmeier T."/>
            <person name="Moroney J.V."/>
            <person name="Moseley J."/>
            <person name="Napoli C."/>
            <person name="Nedelcu A.M."/>
            <person name="Niyogi K."/>
            <person name="Novoselov S.V."/>
            <person name="Paulsen I.T."/>
            <person name="Pazour G."/>
            <person name="Purton S."/>
            <person name="Ral J.P."/>
            <person name="Riano-Pachon D.M."/>
            <person name="Riekhof W."/>
            <person name="Rymarquis L."/>
            <person name="Schroda M."/>
            <person name="Stern D."/>
            <person name="Umen J."/>
            <person name="Willows R."/>
            <person name="Wilson N."/>
            <person name="Zimmer S.L."/>
            <person name="Allmer J."/>
            <person name="Balk J."/>
            <person name="Bisova K."/>
            <person name="Chen C.J."/>
            <person name="Elias M."/>
            <person name="Gendler K."/>
            <person name="Hauser C."/>
            <person name="Lamb M.R."/>
            <person name="Ledford H."/>
            <person name="Long J.C."/>
            <person name="Minagawa J."/>
            <person name="Page M.D."/>
            <person name="Pan J."/>
            <person name="Pootakham W."/>
            <person name="Roje S."/>
            <person name="Rose A."/>
            <person name="Stahlberg E."/>
            <person name="Terauchi A.M."/>
            <person name="Yang P."/>
            <person name="Ball S."/>
            <person name="Bowler C."/>
            <person name="Dieckmann C.L."/>
            <person name="Gladyshev V.N."/>
            <person name="Green P."/>
            <person name="Jorgensen R."/>
            <person name="Mayfield S."/>
            <person name="Mueller-Roeber B."/>
            <person name="Rajamani S."/>
            <person name="Sayre R.T."/>
            <person name="Brokstein P."/>
            <person name="Dubchak I."/>
            <person name="Goodstein D."/>
            <person name="Hornick L."/>
            <person name="Huang Y.W."/>
            <person name="Jhaveri J."/>
            <person name="Luo Y."/>
            <person name="Martinez D."/>
            <person name="Ngau W.C."/>
            <person name="Otillar B."/>
            <person name="Poliakov A."/>
            <person name="Porter A."/>
            <person name="Szajkowski L."/>
            <person name="Werner G."/>
            <person name="Zhou K."/>
            <person name="Grigoriev I.V."/>
            <person name="Rokhsar D.S."/>
            <person name="Grossman A.R."/>
        </authorList>
    </citation>
    <scope>NUCLEOTIDE SEQUENCE [LARGE SCALE GENOMIC DNA]</scope>
    <source>
        <strain evidence="21">CC-503</strain>
    </source>
</reference>
<keyword evidence="12" id="KW-1133">Transmembrane helix</keyword>
<gene>
    <name evidence="20" type="ORF">CHLRE_02g095124v5</name>
</gene>
<keyword evidence="11" id="KW-0809">Transit peptide</keyword>
<feature type="compositionally biased region" description="Polar residues" evidence="18">
    <location>
        <begin position="781"/>
        <end position="798"/>
    </location>
</feature>
<evidence type="ECO:0000256" key="1">
    <source>
        <dbReference type="ARBA" id="ARBA00004508"/>
    </source>
</evidence>
<sequence>MQQTSRAARDQALSVFHVKVEKLASVLRKPGVEHVSVAELLVPVIEPIEIWREWERETYLGAIEHVLRSETWSLLLQWLCDSVESLCSLRVPARVAEACFGAAPFPRSAAGENTAAGAPGQGGCASPPAAAQPGPSAPAAAADAHPVVLLQAHDEVLRLLSICLKPAKGLAQDHAAEVARNGGGGRGGGRGGRGGGAAARPGRPPAPLPRLLESMSRAARSVLMSHLLRRYARLAAQAADAAAYKAAAAVPADDACSGGGGAAGSGSGATAASSGANTNTTSATSTKTNSSTTSSSSRSEGAVAEESAACEGLNKMLTSLVLFMAEISEIGVVLLQLQQSIATFATPGSPPSAAAAAKGGGRKGKAAVGGAAGAGGGGGGGGGVASSAACIGGAGSAADRGRPLASLLVWEEARSGFLDQSARLVLHGAAAEGRARLQQQQQPAGMAAGSSSGSSSAVGGGSSTAATVPSHAAGAALTLRLSTMLCTFTQPVGRAWWLTADSASSGSSSGIDSSGSSSGSSSSSSGSSTSTLDPQPQQVLLPPMPWGTCLQMQVLSQVVATLAAAGFGGGERGVWGLPAELAAGLPVLGHPVEGLCPDLRFARHTGGLSSCVCDEPFTLLNHMMRWLSLKHMALLTGAAAEASASASGGTAAAAAAADTPAEQRGAGDWSFPLSPHATARVLLRVADLGAASIDLAAASVSFRGALPARGSRLRLRHGTGWDEGMDAVMQARQLLMRPRLQRRMQQAQQQEQQALPPSSGGAAGGGRAGGRGLGGGSSSSDTTRAGPTQSRTPPSVAQEQGGADADSGGGGDGGGFRIGSGDEFGDVYPRLPVAWWRGLAVMLPRAVVLPLVTCSSSYSTSSNSYGGASAGERGAGTLEAQADRVSTWAKILLTVDFMPPAELPPRPPPALAAALAGGLVPAVEAAIRAAPHHGLAVSLADALLQVPAEGLPQSGGGWPLFQQLLAFAPPAQTAALITSIGKRLHAALDRLDVAANTGAIGLDAAAVAAGTTVEDLGVCLKAALIWMRTVRMALPDRFWVRPVTDAAAAAAVNGDISANAVNGDIGAGGLAEQDAAAAPLSLQERRLRLLCSHTLHRWLPALSRCVRFVQPGGAFDPRSLAPHYEVLMQWCVQLLRIMGGLEAAAAVAASCGGPGGGPGGDDTAGNPQGAATAMAAEIAANAASWRQWLLHDVELLPLLETGLRLLAALPPPSSDPGAAGVAQKLTFVLALMPRVAPDALAPVLRLPLPPSSPWHPSTLADVLNRHNRAAASTAPLPVIRAVEMLRAAATRGATQAELRASYNGGPVARSAILPWARAEAPLLCEVSPLLVEGEAEAMAAEVAAAEAARQAAAAGASGSGGSGGSGGGGSGGAAKQPTPTPAVPPAWTLRCCGNPRCTNLAGPSESDLPLQACGGCKAVRYCGRACQAAHWRAGHKEACGVFKGRAFAVA</sequence>
<dbReference type="PROSITE" id="PS50865">
    <property type="entry name" value="ZF_MYND_2"/>
    <property type="match status" value="1"/>
</dbReference>
<feature type="region of interest" description="Disordered" evidence="18">
    <location>
        <begin position="741"/>
        <end position="818"/>
    </location>
</feature>
<keyword evidence="21" id="KW-1185">Reference proteome</keyword>
<dbReference type="Pfam" id="PF01753">
    <property type="entry name" value="zf-MYND"/>
    <property type="match status" value="1"/>
</dbReference>
<evidence type="ECO:0000256" key="3">
    <source>
        <dbReference type="ARBA" id="ARBA00022528"/>
    </source>
</evidence>
<feature type="compositionally biased region" description="Low complexity" evidence="18">
    <location>
        <begin position="435"/>
        <end position="457"/>
    </location>
</feature>
<feature type="compositionally biased region" description="Gly residues" evidence="18">
    <location>
        <begin position="181"/>
        <end position="197"/>
    </location>
</feature>
<name>A0A2K3E1U0_CHLRE</name>
<dbReference type="OrthoDB" id="551166at2759"/>
<keyword evidence="8 17" id="KW-0863">Zinc-finger</keyword>
<feature type="compositionally biased region" description="Low complexity" evidence="18">
    <location>
        <begin position="741"/>
        <end position="760"/>
    </location>
</feature>
<dbReference type="ExpressionAtlas" id="A0A2K3E1U0">
    <property type="expression patterns" value="differential"/>
</dbReference>
<feature type="compositionally biased region" description="Gly residues" evidence="18">
    <location>
        <begin position="807"/>
        <end position="818"/>
    </location>
</feature>
<dbReference type="PANTHER" id="PTHR32523">
    <property type="entry name" value="PHYTOL KINASE 1, CHLOROPLASTIC"/>
    <property type="match status" value="1"/>
</dbReference>
<dbReference type="GO" id="GO:0016301">
    <property type="term" value="F:kinase activity"/>
    <property type="evidence" value="ECO:0000318"/>
    <property type="project" value="GO_Central"/>
</dbReference>
<dbReference type="GeneID" id="5726762"/>
<dbReference type="EMBL" id="CM008963">
    <property type="protein sequence ID" value="PNW86741.1"/>
    <property type="molecule type" value="Genomic_DNA"/>
</dbReference>
<feature type="compositionally biased region" description="Gly residues" evidence="18">
    <location>
        <begin position="1357"/>
        <end position="1372"/>
    </location>
</feature>
<evidence type="ECO:0000256" key="6">
    <source>
        <dbReference type="ARBA" id="ARBA00022692"/>
    </source>
</evidence>
<feature type="region of interest" description="Disordered" evidence="18">
    <location>
        <begin position="178"/>
        <end position="210"/>
    </location>
</feature>
<evidence type="ECO:0000256" key="14">
    <source>
        <dbReference type="ARBA" id="ARBA00024015"/>
    </source>
</evidence>
<feature type="compositionally biased region" description="Low complexity" evidence="18">
    <location>
        <begin position="268"/>
        <end position="303"/>
    </location>
</feature>
<keyword evidence="3" id="KW-0150">Chloroplast</keyword>
<feature type="region of interest" description="Disordered" evidence="18">
    <location>
        <begin position="1354"/>
        <end position="1381"/>
    </location>
</feature>
<protein>
    <recommendedName>
        <fullName evidence="15">phytol kinase</fullName>
        <ecNumber evidence="15">2.7.1.182</ecNumber>
    </recommendedName>
</protein>
<dbReference type="GO" id="GO:0016020">
    <property type="term" value="C:membrane"/>
    <property type="evidence" value="ECO:0007669"/>
    <property type="project" value="UniProtKB-SubCell"/>
</dbReference>
<evidence type="ECO:0000313" key="21">
    <source>
        <dbReference type="Proteomes" id="UP000006906"/>
    </source>
</evidence>
<evidence type="ECO:0000256" key="5">
    <source>
        <dbReference type="ARBA" id="ARBA00022679"/>
    </source>
</evidence>
<dbReference type="InterPro" id="IPR002893">
    <property type="entry name" value="Znf_MYND"/>
</dbReference>
<evidence type="ECO:0000256" key="18">
    <source>
        <dbReference type="SAM" id="MobiDB-lite"/>
    </source>
</evidence>
<evidence type="ECO:0000259" key="19">
    <source>
        <dbReference type="PROSITE" id="PS50865"/>
    </source>
</evidence>
<comment type="subcellular location">
    <subcellularLocation>
        <location evidence="1">Plastid</location>
        <location evidence="1">Chloroplast membrane</location>
        <topology evidence="1">Multi-pass membrane protein</topology>
    </subcellularLocation>
</comment>
<dbReference type="SUPFAM" id="SSF144232">
    <property type="entry name" value="HIT/MYND zinc finger-like"/>
    <property type="match status" value="1"/>
</dbReference>
<accession>A0A2K3E1U0</accession>
<proteinExistence type="inferred from homology"/>
<comment type="pathway">
    <text evidence="14">Cofactor biosynthesis; tocopherol biosynthesis.</text>
</comment>
<evidence type="ECO:0000256" key="17">
    <source>
        <dbReference type="PROSITE-ProRule" id="PRU00134"/>
    </source>
</evidence>
<evidence type="ECO:0000313" key="20">
    <source>
        <dbReference type="EMBL" id="PNW86741.1"/>
    </source>
</evidence>
<evidence type="ECO:0000256" key="16">
    <source>
        <dbReference type="ARBA" id="ARBA00048889"/>
    </source>
</evidence>
<dbReference type="Gene3D" id="6.10.140.2220">
    <property type="match status" value="1"/>
</dbReference>
<keyword evidence="6" id="KW-0812">Transmembrane</keyword>
<evidence type="ECO:0000256" key="7">
    <source>
        <dbReference type="ARBA" id="ARBA00022723"/>
    </source>
</evidence>
<feature type="region of interest" description="Disordered" evidence="18">
    <location>
        <begin position="257"/>
        <end position="303"/>
    </location>
</feature>
<keyword evidence="4" id="KW-0934">Plastid</keyword>
<evidence type="ECO:0000256" key="15">
    <source>
        <dbReference type="ARBA" id="ARBA00039024"/>
    </source>
</evidence>
<keyword evidence="9" id="KW-0418">Kinase</keyword>
<evidence type="ECO:0000256" key="13">
    <source>
        <dbReference type="ARBA" id="ARBA00023136"/>
    </source>
</evidence>
<comment type="catalytic activity">
    <reaction evidence="16">
        <text>phytol + CTP = phytyl phosphate + CDP + H(+)</text>
        <dbReference type="Rhea" id="RHEA:38055"/>
        <dbReference type="ChEBI" id="CHEBI:15378"/>
        <dbReference type="ChEBI" id="CHEBI:17327"/>
        <dbReference type="ChEBI" id="CHEBI:37563"/>
        <dbReference type="ChEBI" id="CHEBI:58069"/>
        <dbReference type="ChEBI" id="CHEBI:75483"/>
        <dbReference type="EC" id="2.7.1.182"/>
    </reaction>
</comment>
<comment type="similarity">
    <text evidence="2">Belongs to the polyprenol kinase family.</text>
</comment>
<feature type="region of interest" description="Disordered" evidence="18">
    <location>
        <begin position="112"/>
        <end position="138"/>
    </location>
</feature>
<dbReference type="Gramene" id="PNW86741">
    <property type="protein sequence ID" value="PNW86741"/>
    <property type="gene ID" value="CHLRE_02g095124v5"/>
</dbReference>
<feature type="region of interest" description="Disordered" evidence="18">
    <location>
        <begin position="435"/>
        <end position="465"/>
    </location>
</feature>
<organism evidence="20 21">
    <name type="scientific">Chlamydomonas reinhardtii</name>
    <name type="common">Chlamydomonas smithii</name>
    <dbReference type="NCBI Taxonomy" id="3055"/>
    <lineage>
        <taxon>Eukaryota</taxon>
        <taxon>Viridiplantae</taxon>
        <taxon>Chlorophyta</taxon>
        <taxon>core chlorophytes</taxon>
        <taxon>Chlorophyceae</taxon>
        <taxon>CS clade</taxon>
        <taxon>Chlamydomonadales</taxon>
        <taxon>Chlamydomonadaceae</taxon>
        <taxon>Chlamydomonas</taxon>
    </lineage>
</organism>
<dbReference type="Proteomes" id="UP000006906">
    <property type="component" value="Chromosome 2"/>
</dbReference>
<evidence type="ECO:0000256" key="10">
    <source>
        <dbReference type="ARBA" id="ARBA00022833"/>
    </source>
</evidence>
<feature type="region of interest" description="Disordered" evidence="18">
    <location>
        <begin position="345"/>
        <end position="369"/>
    </location>
</feature>
<dbReference type="RefSeq" id="XP_042927217.1">
    <property type="nucleotide sequence ID" value="XM_043059586.1"/>
</dbReference>
<dbReference type="GO" id="GO:0008270">
    <property type="term" value="F:zinc ion binding"/>
    <property type="evidence" value="ECO:0007669"/>
    <property type="project" value="UniProtKB-KW"/>
</dbReference>
<dbReference type="GO" id="GO:0010276">
    <property type="term" value="F:phytol kinase activity"/>
    <property type="evidence" value="ECO:0007669"/>
    <property type="project" value="UniProtKB-EC"/>
</dbReference>
<keyword evidence="13" id="KW-0472">Membrane</keyword>
<dbReference type="PaxDb" id="3055-EDO97726"/>
<evidence type="ECO:0000256" key="4">
    <source>
        <dbReference type="ARBA" id="ARBA00022640"/>
    </source>
</evidence>
<keyword evidence="5" id="KW-0808">Transferase</keyword>
<feature type="compositionally biased region" description="Gly residues" evidence="18">
    <location>
        <begin position="761"/>
        <end position="777"/>
    </location>
</feature>